<proteinExistence type="predicted"/>
<evidence type="ECO:0000313" key="2">
    <source>
        <dbReference type="Proteomes" id="UP000603141"/>
    </source>
</evidence>
<dbReference type="RefSeq" id="WP_425494632.1">
    <property type="nucleotide sequence ID" value="NZ_JAENIJ010000027.1"/>
</dbReference>
<sequence>MRVVSFRTTRSEYARLEFNSAATLIQINQIARDRVLGQAIHPVIEIVPKVDPSLIQEIHYIGHNLNQLVKNAHIFGIVSPDVEALCLRIEHLINRAIAEDID</sequence>
<organism evidence="1 2">
    <name type="scientific">Luteolibacter pohnpeiensis</name>
    <dbReference type="NCBI Taxonomy" id="454153"/>
    <lineage>
        <taxon>Bacteria</taxon>
        <taxon>Pseudomonadati</taxon>
        <taxon>Verrucomicrobiota</taxon>
        <taxon>Verrucomicrobiia</taxon>
        <taxon>Verrucomicrobiales</taxon>
        <taxon>Verrucomicrobiaceae</taxon>
        <taxon>Luteolibacter</taxon>
    </lineage>
</organism>
<dbReference type="AlphaFoldDB" id="A0A934VXF4"/>
<accession>A0A934VXF4</accession>
<gene>
    <name evidence="1" type="ORF">JIN85_15270</name>
</gene>
<dbReference type="InterPro" id="IPR053842">
    <property type="entry name" value="NikA-like"/>
</dbReference>
<keyword evidence="2" id="KW-1185">Reference proteome</keyword>
<protein>
    <recommendedName>
        <fullName evidence="3">Bacterial mobilisation domain-containing protein</fullName>
    </recommendedName>
</protein>
<evidence type="ECO:0008006" key="3">
    <source>
        <dbReference type="Google" id="ProtNLM"/>
    </source>
</evidence>
<dbReference type="Pfam" id="PF21983">
    <property type="entry name" value="NikA-like"/>
    <property type="match status" value="1"/>
</dbReference>
<dbReference type="Proteomes" id="UP000603141">
    <property type="component" value="Unassembled WGS sequence"/>
</dbReference>
<evidence type="ECO:0000313" key="1">
    <source>
        <dbReference type="EMBL" id="MBK1883778.1"/>
    </source>
</evidence>
<name>A0A934VXF4_9BACT</name>
<reference evidence="1" key="1">
    <citation type="submission" date="2021-01" db="EMBL/GenBank/DDBJ databases">
        <title>Modified the classification status of verrucomicrobia.</title>
        <authorList>
            <person name="Feng X."/>
        </authorList>
    </citation>
    <scope>NUCLEOTIDE SEQUENCE</scope>
    <source>
        <strain evidence="1">KCTC 22041</strain>
    </source>
</reference>
<dbReference type="EMBL" id="JAENIJ010000027">
    <property type="protein sequence ID" value="MBK1883778.1"/>
    <property type="molecule type" value="Genomic_DNA"/>
</dbReference>
<comment type="caution">
    <text evidence="1">The sequence shown here is derived from an EMBL/GenBank/DDBJ whole genome shotgun (WGS) entry which is preliminary data.</text>
</comment>